<organism evidence="2 3">
    <name type="scientific">Elysia marginata</name>
    <dbReference type="NCBI Taxonomy" id="1093978"/>
    <lineage>
        <taxon>Eukaryota</taxon>
        <taxon>Metazoa</taxon>
        <taxon>Spiralia</taxon>
        <taxon>Lophotrochozoa</taxon>
        <taxon>Mollusca</taxon>
        <taxon>Gastropoda</taxon>
        <taxon>Heterobranchia</taxon>
        <taxon>Euthyneura</taxon>
        <taxon>Panpulmonata</taxon>
        <taxon>Sacoglossa</taxon>
        <taxon>Placobranchoidea</taxon>
        <taxon>Plakobranchidae</taxon>
        <taxon>Elysia</taxon>
    </lineage>
</organism>
<evidence type="ECO:0000313" key="2">
    <source>
        <dbReference type="EMBL" id="GFR85318.1"/>
    </source>
</evidence>
<feature type="compositionally biased region" description="Basic and acidic residues" evidence="1">
    <location>
        <begin position="72"/>
        <end position="82"/>
    </location>
</feature>
<evidence type="ECO:0000313" key="3">
    <source>
        <dbReference type="Proteomes" id="UP000762676"/>
    </source>
</evidence>
<comment type="caution">
    <text evidence="2">The sequence shown here is derived from an EMBL/GenBank/DDBJ whole genome shotgun (WGS) entry which is preliminary data.</text>
</comment>
<reference evidence="2 3" key="1">
    <citation type="journal article" date="2021" name="Elife">
        <title>Chloroplast acquisition without the gene transfer in kleptoplastic sea slugs, Plakobranchus ocellatus.</title>
        <authorList>
            <person name="Maeda T."/>
            <person name="Takahashi S."/>
            <person name="Yoshida T."/>
            <person name="Shimamura S."/>
            <person name="Takaki Y."/>
            <person name="Nagai Y."/>
            <person name="Toyoda A."/>
            <person name="Suzuki Y."/>
            <person name="Arimoto A."/>
            <person name="Ishii H."/>
            <person name="Satoh N."/>
            <person name="Nishiyama T."/>
            <person name="Hasebe M."/>
            <person name="Maruyama T."/>
            <person name="Minagawa J."/>
            <person name="Obokata J."/>
            <person name="Shigenobu S."/>
        </authorList>
    </citation>
    <scope>NUCLEOTIDE SEQUENCE [LARGE SCALE GENOMIC DNA]</scope>
</reference>
<feature type="region of interest" description="Disordered" evidence="1">
    <location>
        <begin position="62"/>
        <end position="90"/>
    </location>
</feature>
<gene>
    <name evidence="2" type="ORF">ElyMa_000693900</name>
</gene>
<dbReference type="Proteomes" id="UP000762676">
    <property type="component" value="Unassembled WGS sequence"/>
</dbReference>
<evidence type="ECO:0000256" key="1">
    <source>
        <dbReference type="SAM" id="MobiDB-lite"/>
    </source>
</evidence>
<proteinExistence type="predicted"/>
<feature type="region of interest" description="Disordered" evidence="1">
    <location>
        <begin position="1"/>
        <end position="40"/>
    </location>
</feature>
<name>A0AAV4GII2_9GAST</name>
<keyword evidence="3" id="KW-1185">Reference proteome</keyword>
<dbReference type="AlphaFoldDB" id="A0AAV4GII2"/>
<sequence length="90" mass="10293">MYETDHHHAIARNHQQSRPVGKDTATDSGSGDEEKEMEMDWAHFKETNAVHGKAAWYVIHRAAEPEESQNDVEGRNRDGDGNRRKKHGKD</sequence>
<protein>
    <submittedName>
        <fullName evidence="2">Uncharacterized protein</fullName>
    </submittedName>
</protein>
<accession>A0AAV4GII2</accession>
<dbReference type="EMBL" id="BMAT01001425">
    <property type="protein sequence ID" value="GFR85318.1"/>
    <property type="molecule type" value="Genomic_DNA"/>
</dbReference>